<reference evidence="6" key="1">
    <citation type="submission" date="2016-11" db="UniProtKB">
        <authorList>
            <consortium name="WormBaseParasite"/>
        </authorList>
    </citation>
    <scope>IDENTIFICATION</scope>
</reference>
<name>A0A1I8BUL7_MELHA</name>
<dbReference type="GO" id="GO:0008270">
    <property type="term" value="F:zinc ion binding"/>
    <property type="evidence" value="ECO:0007669"/>
    <property type="project" value="UniProtKB-KW"/>
</dbReference>
<keyword evidence="2" id="KW-0863">Zinc-finger</keyword>
<dbReference type="PANTHER" id="PTHR23329">
    <property type="entry name" value="TUFTELIN-INTERACTING PROTEIN 11-RELATED"/>
    <property type="match status" value="1"/>
</dbReference>
<dbReference type="AlphaFoldDB" id="A0A1I8BUL7"/>
<accession>A0A1I8BUL7</accession>
<protein>
    <submittedName>
        <fullName evidence="6">G-patch domain-containing protein</fullName>
    </submittedName>
</protein>
<dbReference type="InterPro" id="IPR007588">
    <property type="entry name" value="Znf_FLYWCH"/>
</dbReference>
<feature type="domain" description="G-patch" evidence="4">
    <location>
        <begin position="70"/>
        <end position="116"/>
    </location>
</feature>
<evidence type="ECO:0000313" key="6">
    <source>
        <dbReference type="WBParaSite" id="MhA1_Contig586.frz3.gene19"/>
    </source>
</evidence>
<dbReference type="GO" id="GO:0071008">
    <property type="term" value="C:U2-type post-mRNA release spliceosomal complex"/>
    <property type="evidence" value="ECO:0007669"/>
    <property type="project" value="TreeGrafter"/>
</dbReference>
<dbReference type="Proteomes" id="UP000095281">
    <property type="component" value="Unplaced"/>
</dbReference>
<evidence type="ECO:0000313" key="5">
    <source>
        <dbReference type="Proteomes" id="UP000095281"/>
    </source>
</evidence>
<dbReference type="GO" id="GO:0000390">
    <property type="term" value="P:spliceosomal complex disassembly"/>
    <property type="evidence" value="ECO:0007669"/>
    <property type="project" value="InterPro"/>
</dbReference>
<evidence type="ECO:0000256" key="1">
    <source>
        <dbReference type="ARBA" id="ARBA00022723"/>
    </source>
</evidence>
<dbReference type="Gene3D" id="2.20.25.240">
    <property type="match status" value="1"/>
</dbReference>
<dbReference type="Pfam" id="PF04500">
    <property type="entry name" value="FLYWCH"/>
    <property type="match status" value="1"/>
</dbReference>
<keyword evidence="1" id="KW-0479">Metal-binding</keyword>
<sequence length="308" mass="34669">MELNSDSSKSSPRVPFVSGGVIKQEVKEETEAIEQDPNMYLFQAINNAFADQFAVKTEPTTANWVNESERGSVVIKMMENMGYEQGKGLGKNMQGILEPIRAVKNPGKLALGADASKDPNIFVTTKRGRQILVYLGFRYNKDYRKKNTTYWRCKKYKTKEKCSGRAKTVGNIVIVTKAHICIPTFKTTRRENDLVEITSVPSFSLEDDVNQTITGKKDWHYWKARQQRRNAFQGQQIPQNPGNITKKFTTEDNVKYSLINVGYSQKDVEEVWGAISVLAKHGIMGLGMGLGLVKRKAGKLNNESTSRS</sequence>
<dbReference type="PANTHER" id="PTHR23329:SF16">
    <property type="entry name" value="G-PATCH DOMAIN-CONTAINING PROTEIN"/>
    <property type="match status" value="1"/>
</dbReference>
<organism evidence="5 6">
    <name type="scientific">Meloidogyne hapla</name>
    <name type="common">Root-knot nematode worm</name>
    <dbReference type="NCBI Taxonomy" id="6305"/>
    <lineage>
        <taxon>Eukaryota</taxon>
        <taxon>Metazoa</taxon>
        <taxon>Ecdysozoa</taxon>
        <taxon>Nematoda</taxon>
        <taxon>Chromadorea</taxon>
        <taxon>Rhabditida</taxon>
        <taxon>Tylenchina</taxon>
        <taxon>Tylenchomorpha</taxon>
        <taxon>Tylenchoidea</taxon>
        <taxon>Meloidogynidae</taxon>
        <taxon>Meloidogyninae</taxon>
        <taxon>Meloidogyne</taxon>
    </lineage>
</organism>
<dbReference type="InterPro" id="IPR045211">
    <property type="entry name" value="TFP11/STIP/Ntr1"/>
</dbReference>
<evidence type="ECO:0000259" key="4">
    <source>
        <dbReference type="PROSITE" id="PS50174"/>
    </source>
</evidence>
<dbReference type="Pfam" id="PF01585">
    <property type="entry name" value="G-patch"/>
    <property type="match status" value="1"/>
</dbReference>
<dbReference type="GO" id="GO:0003676">
    <property type="term" value="F:nucleic acid binding"/>
    <property type="evidence" value="ECO:0007669"/>
    <property type="project" value="InterPro"/>
</dbReference>
<dbReference type="WBParaSite" id="MhA1_Contig586.frz3.gene19">
    <property type="protein sequence ID" value="MhA1_Contig586.frz3.gene19"/>
    <property type="gene ID" value="MhA1_Contig586.frz3.gene19"/>
</dbReference>
<evidence type="ECO:0000256" key="3">
    <source>
        <dbReference type="ARBA" id="ARBA00022833"/>
    </source>
</evidence>
<proteinExistence type="predicted"/>
<dbReference type="SMART" id="SM00443">
    <property type="entry name" value="G_patch"/>
    <property type="match status" value="1"/>
</dbReference>
<keyword evidence="5" id="KW-1185">Reference proteome</keyword>
<keyword evidence="3" id="KW-0862">Zinc</keyword>
<dbReference type="InterPro" id="IPR000467">
    <property type="entry name" value="G_patch_dom"/>
</dbReference>
<dbReference type="PROSITE" id="PS50174">
    <property type="entry name" value="G_PATCH"/>
    <property type="match status" value="1"/>
</dbReference>
<evidence type="ECO:0000256" key="2">
    <source>
        <dbReference type="ARBA" id="ARBA00022771"/>
    </source>
</evidence>